<reference evidence="2 3" key="1">
    <citation type="submission" date="2016-03" db="EMBL/GenBank/DDBJ databases">
        <title>Deep-sea bacteria in the southern Pacific.</title>
        <authorList>
            <person name="Tang K."/>
        </authorList>
    </citation>
    <scope>NUCLEOTIDE SEQUENCE [LARGE SCALE GENOMIC DNA]</scope>
    <source>
        <strain evidence="2 3">JLT2016</strain>
    </source>
</reference>
<name>A0A1U7DA78_9RHOB</name>
<feature type="domain" description="SnoaL-like" evidence="1">
    <location>
        <begin position="6"/>
        <end position="134"/>
    </location>
</feature>
<accession>A0A1U7DA78</accession>
<protein>
    <submittedName>
        <fullName evidence="2">SnoaL-like domain-containing protein</fullName>
    </submittedName>
</protein>
<dbReference type="KEGG" id="tpro:Ga0080559_TMP4174"/>
<dbReference type="RefSeq" id="WP_076624669.1">
    <property type="nucleotide sequence ID" value="NZ_BMEW01000001.1"/>
</dbReference>
<dbReference type="Pfam" id="PF13577">
    <property type="entry name" value="SnoaL_4"/>
    <property type="match status" value="1"/>
</dbReference>
<organism evidence="2 3">
    <name type="scientific">Salipiger profundus</name>
    <dbReference type="NCBI Taxonomy" id="1229727"/>
    <lineage>
        <taxon>Bacteria</taxon>
        <taxon>Pseudomonadati</taxon>
        <taxon>Pseudomonadota</taxon>
        <taxon>Alphaproteobacteria</taxon>
        <taxon>Rhodobacterales</taxon>
        <taxon>Roseobacteraceae</taxon>
        <taxon>Salipiger</taxon>
    </lineage>
</organism>
<dbReference type="OrthoDB" id="981191at2"/>
<dbReference type="EMBL" id="CP014796">
    <property type="protein sequence ID" value="APX24970.1"/>
    <property type="molecule type" value="Genomic_DNA"/>
</dbReference>
<evidence type="ECO:0000313" key="2">
    <source>
        <dbReference type="EMBL" id="APX24970.1"/>
    </source>
</evidence>
<dbReference type="InterPro" id="IPR032710">
    <property type="entry name" value="NTF2-like_dom_sf"/>
</dbReference>
<sequence length="156" mass="18082">MDPVQRMLIEHECRNLTVRYCQHLDHLDPDGFASIYTEDAVYKPAVEPVPIEGREAIRAWIGRYPKDRLGRHIATNQIVDVIDADNAKGTSYAIVFREPAPQEGVISSRVMPRSLVEYTDTYRRTEEGWKIARRFYRFDFLDAEETRRPGETGAPR</sequence>
<evidence type="ECO:0000313" key="3">
    <source>
        <dbReference type="Proteomes" id="UP000186559"/>
    </source>
</evidence>
<dbReference type="SUPFAM" id="SSF54427">
    <property type="entry name" value="NTF2-like"/>
    <property type="match status" value="1"/>
</dbReference>
<gene>
    <name evidence="2" type="ORF">Ga0080559_TMP4174</name>
</gene>
<dbReference type="AlphaFoldDB" id="A0A1U7DA78"/>
<keyword evidence="3" id="KW-1185">Reference proteome</keyword>
<evidence type="ECO:0000259" key="1">
    <source>
        <dbReference type="Pfam" id="PF13577"/>
    </source>
</evidence>
<dbReference type="Proteomes" id="UP000186559">
    <property type="component" value="Chromosome"/>
</dbReference>
<dbReference type="Gene3D" id="3.10.450.50">
    <property type="match status" value="1"/>
</dbReference>
<proteinExistence type="predicted"/>
<dbReference type="STRING" id="1229727.Ga0080559_TMP4174"/>
<dbReference type="CDD" id="cd00531">
    <property type="entry name" value="NTF2_like"/>
    <property type="match status" value="1"/>
</dbReference>
<dbReference type="InterPro" id="IPR037401">
    <property type="entry name" value="SnoaL-like"/>
</dbReference>